<evidence type="ECO:0000313" key="3">
    <source>
        <dbReference type="Proteomes" id="UP001324427"/>
    </source>
</evidence>
<feature type="compositionally biased region" description="Low complexity" evidence="1">
    <location>
        <begin position="28"/>
        <end position="44"/>
    </location>
</feature>
<feature type="compositionally biased region" description="Polar residues" evidence="1">
    <location>
        <begin position="286"/>
        <end position="299"/>
    </location>
</feature>
<reference evidence="2 3" key="1">
    <citation type="submission" date="2021-11" db="EMBL/GenBank/DDBJ databases">
        <title>Black yeast isolated from Biological Soil Crust.</title>
        <authorList>
            <person name="Kurbessoian T."/>
        </authorList>
    </citation>
    <scope>NUCLEOTIDE SEQUENCE [LARGE SCALE GENOMIC DNA]</scope>
    <source>
        <strain evidence="2 3">CCFEE 5522</strain>
    </source>
</reference>
<keyword evidence="3" id="KW-1185">Reference proteome</keyword>
<evidence type="ECO:0000256" key="1">
    <source>
        <dbReference type="SAM" id="MobiDB-lite"/>
    </source>
</evidence>
<dbReference type="AlphaFoldDB" id="A0AAV9JMK8"/>
<evidence type="ECO:0000313" key="2">
    <source>
        <dbReference type="EMBL" id="KAK4546580.1"/>
    </source>
</evidence>
<feature type="compositionally biased region" description="Basic residues" evidence="1">
    <location>
        <begin position="1"/>
        <end position="12"/>
    </location>
</feature>
<sequence>MAYFLRKRLTRRQRSEELRAHTSDNVDSSGSSPAASETAPTAPSVGLTPGNISSTSPTPRLPTIRRVSPSNSILDRYKLRAPAAVAPLVFPAKVAVDHKTGRNTAFSEIFDTAISPLAVYPETAVRETADPIVVRGDDFELLKGPKDGVERTRSSVEVMQVMEGIEKMRIGAGEAPAPRRRLTRSQARRDSRADSARAGVEQEMVDTKDSATDLAVRKSSKSGRTELPRTPPTKNQTLRPDTMVGATPVNSPCDPSAQHLVSFCKKGTSITDDFPSPDAISPDPLATSSEYTESPSPAATETCLRDFSNASGAVTVMPPRYDPTRIPLHQWISTLGTNSRPEQPWGWMKVWTCCHCRAQTMLEQRDCARLECGHTRCHASCKVIRGGLKMEEATFA</sequence>
<feature type="region of interest" description="Disordered" evidence="1">
    <location>
        <begin position="271"/>
        <end position="299"/>
    </location>
</feature>
<feature type="region of interest" description="Disordered" evidence="1">
    <location>
        <begin position="1"/>
        <end position="67"/>
    </location>
</feature>
<feature type="compositionally biased region" description="Basic and acidic residues" evidence="1">
    <location>
        <begin position="13"/>
        <end position="24"/>
    </location>
</feature>
<feature type="region of interest" description="Disordered" evidence="1">
    <location>
        <begin position="169"/>
        <end position="252"/>
    </location>
</feature>
<proteinExistence type="predicted"/>
<organism evidence="2 3">
    <name type="scientific">Oleoguttula mirabilis</name>
    <dbReference type="NCBI Taxonomy" id="1507867"/>
    <lineage>
        <taxon>Eukaryota</taxon>
        <taxon>Fungi</taxon>
        <taxon>Dikarya</taxon>
        <taxon>Ascomycota</taxon>
        <taxon>Pezizomycotina</taxon>
        <taxon>Dothideomycetes</taxon>
        <taxon>Dothideomycetidae</taxon>
        <taxon>Mycosphaerellales</taxon>
        <taxon>Teratosphaeriaceae</taxon>
        <taxon>Oleoguttula</taxon>
    </lineage>
</organism>
<gene>
    <name evidence="2" type="ORF">LTR36_001797</name>
</gene>
<comment type="caution">
    <text evidence="2">The sequence shown here is derived from an EMBL/GenBank/DDBJ whole genome shotgun (WGS) entry which is preliminary data.</text>
</comment>
<name>A0AAV9JMK8_9PEZI</name>
<protein>
    <submittedName>
        <fullName evidence="2">Uncharacterized protein</fullName>
    </submittedName>
</protein>
<dbReference type="EMBL" id="JAVFHQ010000014">
    <property type="protein sequence ID" value="KAK4546580.1"/>
    <property type="molecule type" value="Genomic_DNA"/>
</dbReference>
<dbReference type="Proteomes" id="UP001324427">
    <property type="component" value="Unassembled WGS sequence"/>
</dbReference>
<accession>A0AAV9JMK8</accession>